<dbReference type="RefSeq" id="WP_023579470.1">
    <property type="nucleotide sequence ID" value="NZ_FQZI01000007.1"/>
</dbReference>
<dbReference type="Proteomes" id="UP000184488">
    <property type="component" value="Unassembled WGS sequence"/>
</dbReference>
<organism evidence="1 2">
    <name type="scientific">Flavobacterium terrae</name>
    <dbReference type="NCBI Taxonomy" id="415425"/>
    <lineage>
        <taxon>Bacteria</taxon>
        <taxon>Pseudomonadati</taxon>
        <taxon>Bacteroidota</taxon>
        <taxon>Flavobacteriia</taxon>
        <taxon>Flavobacteriales</taxon>
        <taxon>Flavobacteriaceae</taxon>
        <taxon>Flavobacterium</taxon>
    </lineage>
</organism>
<name>A0A1M6H658_9FLAO</name>
<dbReference type="OrthoDB" id="1016302at2"/>
<evidence type="ECO:0000313" key="2">
    <source>
        <dbReference type="Proteomes" id="UP000184488"/>
    </source>
</evidence>
<dbReference type="AlphaFoldDB" id="A0A1M6H658"/>
<proteinExistence type="predicted"/>
<gene>
    <name evidence="1" type="ORF">SAMN05444363_2883</name>
</gene>
<reference evidence="2" key="1">
    <citation type="submission" date="2016-11" db="EMBL/GenBank/DDBJ databases">
        <authorList>
            <person name="Varghese N."/>
            <person name="Submissions S."/>
        </authorList>
    </citation>
    <scope>NUCLEOTIDE SEQUENCE [LARGE SCALE GENOMIC DNA]</scope>
    <source>
        <strain evidence="2">DSM 18829</strain>
    </source>
</reference>
<sequence length="59" mass="6857">MTLFILYQTDVWKTKSSRIYFGIFDSRIKAVDIAKYNGLYTSDAEVVIEEVTLNQFQEG</sequence>
<dbReference type="EMBL" id="FQZI01000007">
    <property type="protein sequence ID" value="SHJ17727.1"/>
    <property type="molecule type" value="Genomic_DNA"/>
</dbReference>
<keyword evidence="2" id="KW-1185">Reference proteome</keyword>
<protein>
    <submittedName>
        <fullName evidence="1">Uncharacterized protein</fullName>
    </submittedName>
</protein>
<evidence type="ECO:0000313" key="1">
    <source>
        <dbReference type="EMBL" id="SHJ17727.1"/>
    </source>
</evidence>
<accession>A0A1M6H658</accession>